<keyword evidence="2" id="KW-0732">Signal</keyword>
<dbReference type="InterPro" id="IPR004843">
    <property type="entry name" value="Calcineurin-like_PHP"/>
</dbReference>
<feature type="chain" id="PRO_5045328686" evidence="2">
    <location>
        <begin position="28"/>
        <end position="981"/>
    </location>
</feature>
<protein>
    <submittedName>
        <fullName evidence="4">Metallophosphoesterase</fullName>
    </submittedName>
</protein>
<feature type="domain" description="Calcineurin-like phosphoesterase" evidence="3">
    <location>
        <begin position="586"/>
        <end position="793"/>
    </location>
</feature>
<dbReference type="Gene3D" id="3.60.21.10">
    <property type="match status" value="1"/>
</dbReference>
<evidence type="ECO:0000313" key="4">
    <source>
        <dbReference type="EMBL" id="MDD9206373.1"/>
    </source>
</evidence>
<name>A0ABT5TWD5_9MICO</name>
<feature type="region of interest" description="Disordered" evidence="1">
    <location>
        <begin position="941"/>
        <end position="981"/>
    </location>
</feature>
<gene>
    <name evidence="4" type="ORF">PU560_07815</name>
</gene>
<feature type="compositionally biased region" description="Acidic residues" evidence="1">
    <location>
        <begin position="959"/>
        <end position="968"/>
    </location>
</feature>
<dbReference type="PANTHER" id="PTHR43143">
    <property type="entry name" value="METALLOPHOSPHOESTERASE, CALCINEURIN SUPERFAMILY"/>
    <property type="match status" value="1"/>
</dbReference>
<accession>A0ABT5TWD5</accession>
<organism evidence="4 5">
    <name type="scientific">Georgenia halotolerans</name>
    <dbReference type="NCBI Taxonomy" id="3028317"/>
    <lineage>
        <taxon>Bacteria</taxon>
        <taxon>Bacillati</taxon>
        <taxon>Actinomycetota</taxon>
        <taxon>Actinomycetes</taxon>
        <taxon>Micrococcales</taxon>
        <taxon>Bogoriellaceae</taxon>
        <taxon>Georgenia</taxon>
    </lineage>
</organism>
<keyword evidence="5" id="KW-1185">Reference proteome</keyword>
<dbReference type="InterPro" id="IPR029052">
    <property type="entry name" value="Metallo-depent_PP-like"/>
</dbReference>
<reference evidence="4" key="1">
    <citation type="submission" date="2023-02" db="EMBL/GenBank/DDBJ databases">
        <title>Georgenia sp.10Sc9-8, isolated from a soil sample collected from the Taklamakan desert.</title>
        <authorList>
            <person name="Liu S."/>
        </authorList>
    </citation>
    <scope>NUCLEOTIDE SEQUENCE</scope>
    <source>
        <strain evidence="4">10Sc9-8</strain>
    </source>
</reference>
<dbReference type="InterPro" id="IPR051918">
    <property type="entry name" value="STPP_CPPED1"/>
</dbReference>
<proteinExistence type="predicted"/>
<evidence type="ECO:0000256" key="1">
    <source>
        <dbReference type="SAM" id="MobiDB-lite"/>
    </source>
</evidence>
<comment type="caution">
    <text evidence="4">The sequence shown here is derived from an EMBL/GenBank/DDBJ whole genome shotgun (WGS) entry which is preliminary data.</text>
</comment>
<dbReference type="PANTHER" id="PTHR43143:SF5">
    <property type="entry name" value="SECRETED PROTEIN"/>
    <property type="match status" value="1"/>
</dbReference>
<evidence type="ECO:0000256" key="2">
    <source>
        <dbReference type="SAM" id="SignalP"/>
    </source>
</evidence>
<dbReference type="Proteomes" id="UP001165561">
    <property type="component" value="Unassembled WGS sequence"/>
</dbReference>
<dbReference type="Pfam" id="PF00149">
    <property type="entry name" value="Metallophos"/>
    <property type="match status" value="1"/>
</dbReference>
<feature type="compositionally biased region" description="Low complexity" evidence="1">
    <location>
        <begin position="60"/>
        <end position="73"/>
    </location>
</feature>
<feature type="signal peptide" evidence="2">
    <location>
        <begin position="1"/>
        <end position="27"/>
    </location>
</feature>
<dbReference type="EMBL" id="JARACI010000865">
    <property type="protein sequence ID" value="MDD9206373.1"/>
    <property type="molecule type" value="Genomic_DNA"/>
</dbReference>
<feature type="non-terminal residue" evidence="4">
    <location>
        <position position="981"/>
    </location>
</feature>
<evidence type="ECO:0000259" key="3">
    <source>
        <dbReference type="Pfam" id="PF00149"/>
    </source>
</evidence>
<feature type="region of interest" description="Disordered" evidence="1">
    <location>
        <begin position="38"/>
        <end position="80"/>
    </location>
</feature>
<dbReference type="SUPFAM" id="SSF56300">
    <property type="entry name" value="Metallo-dependent phosphatases"/>
    <property type="match status" value="1"/>
</dbReference>
<sequence>MRLTTHSRVTALTVGMLMALGATPAAAALDASTATAVDAPATSSDDETLAPALPPEWQSPTATAEQEAAGAPALSPGDGTRVTGLATLLATPTTEDLATITVDGQEVPTAPTLGAGDSEFQVEVGSNSMSRGYGNYLVVNGTRITILETFASETVRVAVPNELLVVGRNTITLGAGARPSSCGMNHDDFVLNDFRLALADGTEVRDTGNPGDIIVGDGNCGSNATRPRSIDLHFTVDAEPGLGSGLLHVLDTTELDDGAHRVSATTESGAVSTSEIVVDNTGPALVAASPADGGTLRGEATVDVQVDDDAGVRTGPNLTLDGQTVRAGETISSDALPAGDHELVVEAEDELGNTSRHVVTFTSVPNSPAVGGMSPASGSAQQGTDVTLGVEVTDPNADDVTTTFYAAQPSFPDTAHVGTARDLPPSQLNFTGQAEAATGALRPGDGEVLRSPAADGLTYQRFDVTVAGAAADLVVSWTGEVDPNRAVRLHVWDAEELTWQPVAESRGTADGMTELSGATGAQHLDGDVVHVLVEGYDPFADDIAEEPDGVFRDPATYDFSLVHNTDTQYLSEGAVERETAEERQLWAEAYRAIPEWVVDNAEERNIAYAFHTGDLVENNFLRTDDEDWMAQVRAEFQHASQMQSILDDAGMPNGVLAGNHDNEYGDDVDLYNEFFGPERYEEASQSWENASYGEPWRPGDNQNHYDLFTAAGLDFIAVHLSYYVTEEELAWANEVLARYPDRNAIIASHDYLSASSAPDGRGASYTAPDGQNIFDRVVSQNPNVFLVLSGHIHGVATNVRTDVAEPGHSVVEMLADYQSYEVDGERLGGFFRLLQFDVDRSEMTVDTYSPWLDNHGATEFDPNTSREYDGTEDEFTVPVDLTTRTTSFATDSVLVAGLSDEVVGTDTIASGETAEVDWEGLSRGETYAWYAAAENASDGRAVSPLATFTTAGEPGEPGEPTDPEEPGEPTDPGEPTTQRYG</sequence>
<evidence type="ECO:0000313" key="5">
    <source>
        <dbReference type="Proteomes" id="UP001165561"/>
    </source>
</evidence>